<dbReference type="NCBIfam" id="TIGR03630">
    <property type="entry name" value="uS17_arch"/>
    <property type="match status" value="1"/>
</dbReference>
<evidence type="ECO:0000256" key="1">
    <source>
        <dbReference type="ARBA" id="ARBA00010254"/>
    </source>
</evidence>
<evidence type="ECO:0000256" key="7">
    <source>
        <dbReference type="SAM" id="MobiDB-lite"/>
    </source>
</evidence>
<dbReference type="HAMAP" id="MF_01345_A">
    <property type="entry name" value="Ribosomal_uS17_A"/>
    <property type="match status" value="1"/>
</dbReference>
<evidence type="ECO:0000256" key="3">
    <source>
        <dbReference type="ARBA" id="ARBA00022884"/>
    </source>
</evidence>
<dbReference type="PRINTS" id="PR00973">
    <property type="entry name" value="RIBOSOMALS17"/>
</dbReference>
<keyword evidence="2 6" id="KW-0699">rRNA-binding</keyword>
<evidence type="ECO:0000256" key="6">
    <source>
        <dbReference type="HAMAP-Rule" id="MF_01345"/>
    </source>
</evidence>
<dbReference type="SUPFAM" id="SSF50249">
    <property type="entry name" value="Nucleic acid-binding proteins"/>
    <property type="match status" value="1"/>
</dbReference>
<protein>
    <recommendedName>
        <fullName evidence="6">Small ribosomal subunit protein uS17</fullName>
    </recommendedName>
</protein>
<dbReference type="EMBL" id="KT007025">
    <property type="protein sequence ID" value="AKQ03948.1"/>
    <property type="molecule type" value="Genomic_DNA"/>
</dbReference>
<evidence type="ECO:0000256" key="4">
    <source>
        <dbReference type="ARBA" id="ARBA00022980"/>
    </source>
</evidence>
<dbReference type="PANTHER" id="PTHR10744:SF9">
    <property type="entry name" value="40S RIBOSOMAL PROTEIN S11-RELATED"/>
    <property type="match status" value="1"/>
</dbReference>
<keyword evidence="4 6" id="KW-0689">Ribosomal protein</keyword>
<keyword evidence="3 6" id="KW-0694">RNA-binding</keyword>
<proteinExistence type="inferred from homology"/>
<dbReference type="InterPro" id="IPR012340">
    <property type="entry name" value="NA-bd_OB-fold"/>
</dbReference>
<dbReference type="GO" id="GO:0022627">
    <property type="term" value="C:cytosolic small ribosomal subunit"/>
    <property type="evidence" value="ECO:0007669"/>
    <property type="project" value="UniProtKB-UniRule"/>
</dbReference>
<dbReference type="GO" id="GO:0003735">
    <property type="term" value="F:structural constituent of ribosome"/>
    <property type="evidence" value="ECO:0007669"/>
    <property type="project" value="UniProtKB-UniRule"/>
</dbReference>
<name>A0A0H4T7V7_9EURY</name>
<dbReference type="AlphaFoldDB" id="A0A0H4T7V7"/>
<reference evidence="8" key="1">
    <citation type="journal article" date="2015" name="ISME J.">
        <title>Aquifer environment selects for microbial species cohorts in sediment and groundwater.</title>
        <authorList>
            <person name="Hug L.A."/>
            <person name="Thomas B.C."/>
            <person name="Brown C.T."/>
            <person name="Frischkorn K.R."/>
            <person name="Williams K.H."/>
            <person name="Tringe S.G."/>
            <person name="Banfield J.F."/>
        </authorList>
    </citation>
    <scope>NUCLEOTIDE SEQUENCE</scope>
</reference>
<gene>
    <name evidence="6" type="primary">rps17</name>
</gene>
<feature type="compositionally biased region" description="Basic and acidic residues" evidence="7">
    <location>
        <begin position="1"/>
        <end position="12"/>
    </location>
</feature>
<dbReference type="InterPro" id="IPR019978">
    <property type="entry name" value="Ribosomal_uS17_archaeal"/>
</dbReference>
<evidence type="ECO:0000256" key="5">
    <source>
        <dbReference type="ARBA" id="ARBA00023274"/>
    </source>
</evidence>
<comment type="similarity">
    <text evidence="1 6">Belongs to the universal ribosomal protein uS17 family.</text>
</comment>
<dbReference type="NCBIfam" id="NF006345">
    <property type="entry name" value="PRK08572.1"/>
    <property type="match status" value="1"/>
</dbReference>
<dbReference type="GO" id="GO:0019843">
    <property type="term" value="F:rRNA binding"/>
    <property type="evidence" value="ECO:0007669"/>
    <property type="project" value="UniProtKB-UniRule"/>
</dbReference>
<evidence type="ECO:0000313" key="8">
    <source>
        <dbReference type="EMBL" id="AKQ03948.1"/>
    </source>
</evidence>
<dbReference type="CDD" id="cd00364">
    <property type="entry name" value="Ribosomal_uS17"/>
    <property type="match status" value="1"/>
</dbReference>
<dbReference type="Gene3D" id="2.40.50.1000">
    <property type="match status" value="1"/>
</dbReference>
<feature type="region of interest" description="Disordered" evidence="7">
    <location>
        <begin position="1"/>
        <end position="62"/>
    </location>
</feature>
<comment type="subunit">
    <text evidence="6">Part of the 30S ribosomal subunit.</text>
</comment>
<dbReference type="Pfam" id="PF00366">
    <property type="entry name" value="Ribosomal_S17"/>
    <property type="match status" value="1"/>
</dbReference>
<sequence>MRAMAEKKEEAKAAAPAKAPAPALKPKRVAPAPVARAPAAPKAPAKPRDIGIDVPAPPQSCEDQHCPFHGKLSVRGQAIDGVVVTTRMQRTVVVERNYLRYIQKFERYEKRTRRMLAHAPPCLGLAAGARVTLMECRPLSKTVSFVVIQNRGVGG</sequence>
<evidence type="ECO:0000256" key="2">
    <source>
        <dbReference type="ARBA" id="ARBA00022730"/>
    </source>
</evidence>
<dbReference type="GO" id="GO:0006412">
    <property type="term" value="P:translation"/>
    <property type="evidence" value="ECO:0007669"/>
    <property type="project" value="UniProtKB-UniRule"/>
</dbReference>
<comment type="function">
    <text evidence="6">One of the primary rRNA binding proteins, it binds specifically to the 5'-end of 16S ribosomal RNA.</text>
</comment>
<keyword evidence="5 6" id="KW-0687">Ribonucleoprotein</keyword>
<dbReference type="InterPro" id="IPR000266">
    <property type="entry name" value="Ribosomal_uS17"/>
</dbReference>
<organism evidence="8">
    <name type="scientific">uncultured euryarchaeote Rifle_16ft_4_minimus_39</name>
    <dbReference type="NCBI Taxonomy" id="1665197"/>
    <lineage>
        <taxon>Archaea</taxon>
        <taxon>Methanobacteriati</taxon>
        <taxon>Methanobacteriota</taxon>
        <taxon>environmental samples</taxon>
    </lineage>
</organism>
<feature type="compositionally biased region" description="Low complexity" evidence="7">
    <location>
        <begin position="13"/>
        <end position="43"/>
    </location>
</feature>
<accession>A0A0H4T7V7</accession>
<dbReference type="PANTHER" id="PTHR10744">
    <property type="entry name" value="40S RIBOSOMAL PROTEIN S11 FAMILY MEMBER"/>
    <property type="match status" value="1"/>
</dbReference>
<dbReference type="InterPro" id="IPR028333">
    <property type="entry name" value="Ribosomal_uS17_arc/euk"/>
</dbReference>